<dbReference type="EMBL" id="JBIYEW010000003">
    <property type="protein sequence ID" value="MFK4637792.1"/>
    <property type="molecule type" value="Genomic_DNA"/>
</dbReference>
<reference evidence="1 2" key="1">
    <citation type="submission" date="2024-10" db="EMBL/GenBank/DDBJ databases">
        <title>Novel secondary metabolite-producing bacteria for plant disease control.</title>
        <authorList>
            <person name="Chevrette M."/>
        </authorList>
    </citation>
    <scope>NUCLEOTIDE SEQUENCE [LARGE SCALE GENOMIC DNA]</scope>
    <source>
        <strain evidence="1 2">J30 TE3557</strain>
    </source>
</reference>
<evidence type="ECO:0000313" key="2">
    <source>
        <dbReference type="Proteomes" id="UP001620520"/>
    </source>
</evidence>
<protein>
    <submittedName>
        <fullName evidence="1">Uncharacterized protein</fullName>
    </submittedName>
</protein>
<sequence>MTAQGVSPESQQTFILRAGLLAAAVPQLTRLTFYGVVMTHNDQYLLSKPFTPRPFFIPGAPDQEAAEIIYEGAAKNLHGETVPAARIQRLDYTHERRTLRAEVGQPEPRGEGIVMAIYGPSSLRNLYYVVTLNRGMYAADPIMVGLDEVNRVHAFLAE</sequence>
<dbReference type="Proteomes" id="UP001620520">
    <property type="component" value="Unassembled WGS sequence"/>
</dbReference>
<proteinExistence type="predicted"/>
<keyword evidence="2" id="KW-1185">Reference proteome</keyword>
<evidence type="ECO:0000313" key="1">
    <source>
        <dbReference type="EMBL" id="MFK4637792.1"/>
    </source>
</evidence>
<gene>
    <name evidence="1" type="ORF">ABIA52_000681</name>
</gene>
<accession>A0ABW8N1A8</accession>
<organism evidence="1 2">
    <name type="scientific">Paenarthrobacter histidinolovorans</name>
    <dbReference type="NCBI Taxonomy" id="43664"/>
    <lineage>
        <taxon>Bacteria</taxon>
        <taxon>Bacillati</taxon>
        <taxon>Actinomycetota</taxon>
        <taxon>Actinomycetes</taxon>
        <taxon>Micrococcales</taxon>
        <taxon>Micrococcaceae</taxon>
        <taxon>Paenarthrobacter</taxon>
    </lineage>
</organism>
<comment type="caution">
    <text evidence="1">The sequence shown here is derived from an EMBL/GenBank/DDBJ whole genome shotgun (WGS) entry which is preliminary data.</text>
</comment>
<name>A0ABW8N1A8_9MICC</name>